<dbReference type="EMBL" id="MFCV01000001">
    <property type="protein sequence ID" value="OGE34019.1"/>
    <property type="molecule type" value="Genomic_DNA"/>
</dbReference>
<dbReference type="Proteomes" id="UP000176902">
    <property type="component" value="Unassembled WGS sequence"/>
</dbReference>
<dbReference type="STRING" id="1797768.A3C59_00700"/>
<name>A0A1F5JZA4_9BACT</name>
<organism evidence="1 2">
    <name type="scientific">Candidatus Daviesbacteria bacterium RIFCSPHIGHO2_02_FULL_36_13</name>
    <dbReference type="NCBI Taxonomy" id="1797768"/>
    <lineage>
        <taxon>Bacteria</taxon>
        <taxon>Candidatus Daviesiibacteriota</taxon>
    </lineage>
</organism>
<proteinExistence type="predicted"/>
<evidence type="ECO:0000313" key="1">
    <source>
        <dbReference type="EMBL" id="OGE34019.1"/>
    </source>
</evidence>
<protein>
    <recommendedName>
        <fullName evidence="3">BrnT family toxin</fullName>
    </recommendedName>
</protein>
<dbReference type="AlphaFoldDB" id="A0A1F5JZA4"/>
<dbReference type="Gene3D" id="3.10.450.530">
    <property type="entry name" value="Ribonuclease toxin, BrnT, of type II toxin-antitoxin system"/>
    <property type="match status" value="1"/>
</dbReference>
<dbReference type="InterPro" id="IPR038573">
    <property type="entry name" value="BrnT_sf"/>
</dbReference>
<evidence type="ECO:0008006" key="3">
    <source>
        <dbReference type="Google" id="ProtNLM"/>
    </source>
</evidence>
<reference evidence="1 2" key="1">
    <citation type="journal article" date="2016" name="Nat. Commun.">
        <title>Thousands of microbial genomes shed light on interconnected biogeochemical processes in an aquifer system.</title>
        <authorList>
            <person name="Anantharaman K."/>
            <person name="Brown C.T."/>
            <person name="Hug L.A."/>
            <person name="Sharon I."/>
            <person name="Castelle C.J."/>
            <person name="Probst A.J."/>
            <person name="Thomas B.C."/>
            <person name="Singh A."/>
            <person name="Wilkins M.J."/>
            <person name="Karaoz U."/>
            <person name="Brodie E.L."/>
            <person name="Williams K.H."/>
            <person name="Hubbard S.S."/>
            <person name="Banfield J.F."/>
        </authorList>
    </citation>
    <scope>NUCLEOTIDE SEQUENCE [LARGE SCALE GENOMIC DNA]</scope>
</reference>
<evidence type="ECO:0000313" key="2">
    <source>
        <dbReference type="Proteomes" id="UP000176902"/>
    </source>
</evidence>
<comment type="caution">
    <text evidence="1">The sequence shown here is derived from an EMBL/GenBank/DDBJ whole genome shotgun (WGS) entry which is preliminary data.</text>
</comment>
<gene>
    <name evidence="1" type="ORF">A3C59_00700</name>
</gene>
<sequence>MTRIKIKKLVWDEWNIKHIEKHNATVREAEEAVKNFITHIKGKNGRYIAMGRSGTRLMSLVVRRISAGVYYPVSVRDSSRKERKEIYEKEKV</sequence>
<accession>A0A1F5JZA4</accession>